<proteinExistence type="predicted"/>
<reference evidence="1 2" key="1">
    <citation type="submission" date="2018-06" db="EMBL/GenBank/DDBJ databases">
        <title>Genomic Encyclopedia of Archaeal and Bacterial Type Strains, Phase II (KMG-II): from individual species to whole genera.</title>
        <authorList>
            <person name="Goeker M."/>
        </authorList>
    </citation>
    <scope>NUCLEOTIDE SEQUENCE [LARGE SCALE GENOMIC DNA]</scope>
    <source>
        <strain evidence="1 2">DSM 23446</strain>
    </source>
</reference>
<dbReference type="AlphaFoldDB" id="A0A327PQ57"/>
<accession>A0A327PQ57</accession>
<gene>
    <name evidence="1" type="ORF">LV83_00759</name>
</gene>
<sequence length="75" mass="8404">MIRIRAGIAINMTTLLVSDKSIGPVGLGTPFGTWEYERLGIRSNAKSKLNAVEIYFNNKLFIIRAFGLLIYQKSL</sequence>
<keyword evidence="2" id="KW-1185">Reference proteome</keyword>
<protein>
    <submittedName>
        <fullName evidence="1">Uncharacterized protein</fullName>
    </submittedName>
</protein>
<dbReference type="RefSeq" id="WP_146613685.1">
    <property type="nucleotide sequence ID" value="NZ_QLLK01000002.1"/>
</dbReference>
<organism evidence="1 2">
    <name type="scientific">Algoriphagus yeomjeoni</name>
    <dbReference type="NCBI Taxonomy" id="291403"/>
    <lineage>
        <taxon>Bacteria</taxon>
        <taxon>Pseudomonadati</taxon>
        <taxon>Bacteroidota</taxon>
        <taxon>Cytophagia</taxon>
        <taxon>Cytophagales</taxon>
        <taxon>Cyclobacteriaceae</taxon>
        <taxon>Algoriphagus</taxon>
    </lineage>
</organism>
<name>A0A327PQ57_9BACT</name>
<comment type="caution">
    <text evidence="1">The sequence shown here is derived from an EMBL/GenBank/DDBJ whole genome shotgun (WGS) entry which is preliminary data.</text>
</comment>
<evidence type="ECO:0000313" key="1">
    <source>
        <dbReference type="EMBL" id="RAI93853.1"/>
    </source>
</evidence>
<dbReference type="EMBL" id="QLLK01000002">
    <property type="protein sequence ID" value="RAI93853.1"/>
    <property type="molecule type" value="Genomic_DNA"/>
</dbReference>
<evidence type="ECO:0000313" key="2">
    <source>
        <dbReference type="Proteomes" id="UP000249610"/>
    </source>
</evidence>
<dbReference type="Proteomes" id="UP000249610">
    <property type="component" value="Unassembled WGS sequence"/>
</dbReference>